<feature type="signal peptide" evidence="3">
    <location>
        <begin position="1"/>
        <end position="21"/>
    </location>
</feature>
<dbReference type="InterPro" id="IPR037873">
    <property type="entry name" value="BamE-like"/>
</dbReference>
<evidence type="ECO:0000256" key="2">
    <source>
        <dbReference type="ARBA" id="ARBA00023136"/>
    </source>
</evidence>
<evidence type="ECO:0000313" key="5">
    <source>
        <dbReference type="EMBL" id="MFC6198804.1"/>
    </source>
</evidence>
<evidence type="ECO:0000256" key="3">
    <source>
        <dbReference type="SAM" id="SignalP"/>
    </source>
</evidence>
<gene>
    <name evidence="5" type="ORF">ACFQDM_11980</name>
</gene>
<dbReference type="Gene3D" id="3.30.1450.10">
    <property type="match status" value="1"/>
</dbReference>
<keyword evidence="6" id="KW-1185">Reference proteome</keyword>
<sequence length="155" mass="17015">MARKFLTVIASAALLSACASASRDFQGYVVDDAAPADVKPGEDTRSSVLTTLGSPSTSSVFGDETWIYMSSTRERFAFYRPKVVDRTIVAIRFGEDDIVEEVLEYDETQGRVIQYASRETPTRGRELGLLEQIFGNVGRVALPQDTRAPGDIGRD</sequence>
<dbReference type="PROSITE" id="PS51257">
    <property type="entry name" value="PROKAR_LIPOPROTEIN"/>
    <property type="match status" value="1"/>
</dbReference>
<proteinExistence type="predicted"/>
<reference evidence="6" key="1">
    <citation type="journal article" date="2019" name="Int. J. Syst. Evol. Microbiol.">
        <title>The Global Catalogue of Microorganisms (GCM) 10K type strain sequencing project: providing services to taxonomists for standard genome sequencing and annotation.</title>
        <authorList>
            <consortium name="The Broad Institute Genomics Platform"/>
            <consortium name="The Broad Institute Genome Sequencing Center for Infectious Disease"/>
            <person name="Wu L."/>
            <person name="Ma J."/>
        </authorList>
    </citation>
    <scope>NUCLEOTIDE SEQUENCE [LARGE SCALE GENOMIC DNA]</scope>
    <source>
        <strain evidence="6">CGMCC-1.15741</strain>
    </source>
</reference>
<dbReference type="InterPro" id="IPR007450">
    <property type="entry name" value="BamE_dom"/>
</dbReference>
<accession>A0ABW1SBM5</accession>
<dbReference type="EMBL" id="JBHSSW010000014">
    <property type="protein sequence ID" value="MFC6198804.1"/>
    <property type="molecule type" value="Genomic_DNA"/>
</dbReference>
<feature type="domain" description="Outer membrane protein assembly factor BamE" evidence="4">
    <location>
        <begin position="27"/>
        <end position="100"/>
    </location>
</feature>
<keyword evidence="1 3" id="KW-0732">Signal</keyword>
<protein>
    <submittedName>
        <fullName evidence="5">Outer membrane protein assembly factor BamE</fullName>
    </submittedName>
</protein>
<evidence type="ECO:0000313" key="6">
    <source>
        <dbReference type="Proteomes" id="UP001596303"/>
    </source>
</evidence>
<evidence type="ECO:0000259" key="4">
    <source>
        <dbReference type="Pfam" id="PF04355"/>
    </source>
</evidence>
<dbReference type="Pfam" id="PF04355">
    <property type="entry name" value="BamE"/>
    <property type="match status" value="1"/>
</dbReference>
<name>A0ABW1SBM5_9PROT</name>
<organism evidence="5 6">
    <name type="scientific">Ponticaulis profundi</name>
    <dbReference type="NCBI Taxonomy" id="2665222"/>
    <lineage>
        <taxon>Bacteria</taxon>
        <taxon>Pseudomonadati</taxon>
        <taxon>Pseudomonadota</taxon>
        <taxon>Alphaproteobacteria</taxon>
        <taxon>Hyphomonadales</taxon>
        <taxon>Hyphomonadaceae</taxon>
        <taxon>Ponticaulis</taxon>
    </lineage>
</organism>
<dbReference type="Proteomes" id="UP001596303">
    <property type="component" value="Unassembled WGS sequence"/>
</dbReference>
<evidence type="ECO:0000256" key="1">
    <source>
        <dbReference type="ARBA" id="ARBA00022729"/>
    </source>
</evidence>
<feature type="chain" id="PRO_5047343541" evidence="3">
    <location>
        <begin position="22"/>
        <end position="155"/>
    </location>
</feature>
<keyword evidence="2" id="KW-0472">Membrane</keyword>
<dbReference type="RefSeq" id="WP_377379347.1">
    <property type="nucleotide sequence ID" value="NZ_JBHSSW010000014.1"/>
</dbReference>
<comment type="caution">
    <text evidence="5">The sequence shown here is derived from an EMBL/GenBank/DDBJ whole genome shotgun (WGS) entry which is preliminary data.</text>
</comment>